<protein>
    <recommendedName>
        <fullName evidence="3">Ig-like domain-containing protein</fullName>
    </recommendedName>
</protein>
<dbReference type="PANTHER" id="PTHR47633">
    <property type="entry name" value="IMMUNOGLOBULIN"/>
    <property type="match status" value="1"/>
</dbReference>
<dbReference type="SUPFAM" id="SSF48726">
    <property type="entry name" value="Immunoglobulin"/>
    <property type="match status" value="1"/>
</dbReference>
<reference evidence="4" key="2">
    <citation type="submission" date="2025-09" db="UniProtKB">
        <authorList>
            <consortium name="Ensembl"/>
        </authorList>
    </citation>
    <scope>IDENTIFICATION</scope>
</reference>
<dbReference type="Gene3D" id="2.60.40.10">
    <property type="entry name" value="Immunoglobulins"/>
    <property type="match status" value="1"/>
</dbReference>
<dbReference type="SMART" id="SM00409">
    <property type="entry name" value="IG"/>
    <property type="match status" value="1"/>
</dbReference>
<dbReference type="InterPro" id="IPR003599">
    <property type="entry name" value="Ig_sub"/>
</dbReference>
<organism evidence="4 5">
    <name type="scientific">Chelydra serpentina</name>
    <name type="common">Snapping turtle</name>
    <name type="synonym">Testudo serpentina</name>
    <dbReference type="NCBI Taxonomy" id="8475"/>
    <lineage>
        <taxon>Eukaryota</taxon>
        <taxon>Metazoa</taxon>
        <taxon>Chordata</taxon>
        <taxon>Craniata</taxon>
        <taxon>Vertebrata</taxon>
        <taxon>Euteleostomi</taxon>
        <taxon>Archelosauria</taxon>
        <taxon>Testudinata</taxon>
        <taxon>Testudines</taxon>
        <taxon>Cryptodira</taxon>
        <taxon>Durocryptodira</taxon>
        <taxon>Americhelydia</taxon>
        <taxon>Chelydroidea</taxon>
        <taxon>Chelydridae</taxon>
        <taxon>Chelydra</taxon>
    </lineage>
</organism>
<dbReference type="PROSITE" id="PS50835">
    <property type="entry name" value="IG_LIKE"/>
    <property type="match status" value="1"/>
</dbReference>
<keyword evidence="1" id="KW-1015">Disulfide bond</keyword>
<evidence type="ECO:0000313" key="4">
    <source>
        <dbReference type="Ensembl" id="ENSCSRP00000009573.1"/>
    </source>
</evidence>
<accession>A0A8C3S631</accession>
<keyword evidence="2" id="KW-0393">Immunoglobulin domain</keyword>
<dbReference type="Pfam" id="PF13927">
    <property type="entry name" value="Ig_3"/>
    <property type="match status" value="1"/>
</dbReference>
<evidence type="ECO:0000256" key="1">
    <source>
        <dbReference type="ARBA" id="ARBA00023157"/>
    </source>
</evidence>
<dbReference type="InterPro" id="IPR007110">
    <property type="entry name" value="Ig-like_dom"/>
</dbReference>
<keyword evidence="5" id="KW-1185">Reference proteome</keyword>
<evidence type="ECO:0000256" key="2">
    <source>
        <dbReference type="ARBA" id="ARBA00023319"/>
    </source>
</evidence>
<proteinExistence type="predicted"/>
<feature type="domain" description="Ig-like" evidence="3">
    <location>
        <begin position="44"/>
        <end position="129"/>
    </location>
</feature>
<dbReference type="Proteomes" id="UP000694403">
    <property type="component" value="Unplaced"/>
</dbReference>
<sequence length="147" mass="15839">MEGINGKAHLPSFKSSSSYMESKDVVMVDTTVAEQEVFGEAAAPYFITKPVIQKLVEGGSVIFECQIGGNPKPHIYWKKAGVPLTTVLQDGSASLHLPVVLPEDEGIYTVFASNVKGNAICSANKLILTCFKILGTGDELYIALAWF</sequence>
<dbReference type="SMART" id="SM00408">
    <property type="entry name" value="IGc2"/>
    <property type="match status" value="1"/>
</dbReference>
<dbReference type="InterPro" id="IPR013783">
    <property type="entry name" value="Ig-like_fold"/>
</dbReference>
<reference evidence="4" key="1">
    <citation type="submission" date="2025-08" db="UniProtKB">
        <authorList>
            <consortium name="Ensembl"/>
        </authorList>
    </citation>
    <scope>IDENTIFICATION</scope>
</reference>
<dbReference type="AlphaFoldDB" id="A0A8C3S631"/>
<name>A0A8C3S631_CHESE</name>
<dbReference type="FunFam" id="2.60.40.10:FF:000032">
    <property type="entry name" value="palladin isoform X1"/>
    <property type="match status" value="1"/>
</dbReference>
<dbReference type="InterPro" id="IPR036179">
    <property type="entry name" value="Ig-like_dom_sf"/>
</dbReference>
<dbReference type="InterPro" id="IPR003598">
    <property type="entry name" value="Ig_sub2"/>
</dbReference>
<evidence type="ECO:0000313" key="5">
    <source>
        <dbReference type="Proteomes" id="UP000694403"/>
    </source>
</evidence>
<evidence type="ECO:0000259" key="3">
    <source>
        <dbReference type="PROSITE" id="PS50835"/>
    </source>
</evidence>
<dbReference type="PANTHER" id="PTHR47633:SF4">
    <property type="entry name" value="MYOPALLADIN ISOFORM X1"/>
    <property type="match status" value="1"/>
</dbReference>
<dbReference type="Ensembl" id="ENSCSRT00000009912.1">
    <property type="protein sequence ID" value="ENSCSRP00000009573.1"/>
    <property type="gene ID" value="ENSCSRG00000007105.1"/>
</dbReference>